<comment type="caution">
    <text evidence="2">The sequence shown here is derived from an EMBL/GenBank/DDBJ whole genome shotgun (WGS) entry which is preliminary data.</text>
</comment>
<dbReference type="RefSeq" id="WP_146601501.1">
    <property type="nucleotide sequence ID" value="NZ_SJPY01000007.1"/>
</dbReference>
<dbReference type="OrthoDB" id="266561at2"/>
<evidence type="ECO:0000313" key="3">
    <source>
        <dbReference type="Proteomes" id="UP000315471"/>
    </source>
</evidence>
<keyword evidence="3" id="KW-1185">Reference proteome</keyword>
<feature type="region of interest" description="Disordered" evidence="1">
    <location>
        <begin position="229"/>
        <end position="248"/>
    </location>
</feature>
<reference evidence="2 3" key="1">
    <citation type="submission" date="2019-02" db="EMBL/GenBank/DDBJ databases">
        <title>Deep-cultivation of Planctomycetes and their phenomic and genomic characterization uncovers novel biology.</title>
        <authorList>
            <person name="Wiegand S."/>
            <person name="Jogler M."/>
            <person name="Boedeker C."/>
            <person name="Pinto D."/>
            <person name="Vollmers J."/>
            <person name="Rivas-Marin E."/>
            <person name="Kohn T."/>
            <person name="Peeters S.H."/>
            <person name="Heuer A."/>
            <person name="Rast P."/>
            <person name="Oberbeckmann S."/>
            <person name="Bunk B."/>
            <person name="Jeske O."/>
            <person name="Meyerdierks A."/>
            <person name="Storesund J.E."/>
            <person name="Kallscheuer N."/>
            <person name="Luecker S."/>
            <person name="Lage O.M."/>
            <person name="Pohl T."/>
            <person name="Merkel B.J."/>
            <person name="Hornburger P."/>
            <person name="Mueller R.-W."/>
            <person name="Bruemmer F."/>
            <person name="Labrenz M."/>
            <person name="Spormann A.M."/>
            <person name="Op Den Camp H."/>
            <person name="Overmann J."/>
            <person name="Amann R."/>
            <person name="Jetten M.S.M."/>
            <person name="Mascher T."/>
            <person name="Medema M.H."/>
            <person name="Devos D.P."/>
            <person name="Kaster A.-K."/>
            <person name="Ovreas L."/>
            <person name="Rohde M."/>
            <person name="Galperin M.Y."/>
            <person name="Jogler C."/>
        </authorList>
    </citation>
    <scope>NUCLEOTIDE SEQUENCE [LARGE SCALE GENOMIC DNA]</scope>
    <source>
        <strain evidence="2 3">Q31b</strain>
    </source>
</reference>
<gene>
    <name evidence="2" type="ORF">Q31b_43030</name>
</gene>
<proteinExistence type="predicted"/>
<protein>
    <submittedName>
        <fullName evidence="2">Uncharacterized protein</fullName>
    </submittedName>
</protein>
<dbReference type="AlphaFoldDB" id="A0A5C6DMX9"/>
<evidence type="ECO:0000256" key="1">
    <source>
        <dbReference type="SAM" id="MobiDB-lite"/>
    </source>
</evidence>
<sequence length="248" mass="28158">MPTKSKYRCVAQSTEAVVQLIAASYLRHGYYWYVTGQIPERKNPESIDVKLIDKYGIDISTWQRSQRRKQGVANAQYLRHGRWFILMLTAGHHALRQPSSKGGEGERVMDCRRVPIRFAGYSISYRKSGVAETGGGPPKWHAHVRIDAPTYAQLKAHFEGLATHRTADTLAAEFTRLPFARYAPIRRQLLNLLRLVNGRRKPHGYETLPYSVLNLRRVPVSVYEEPVVQADEGSTGEVNGFSRNHGRS</sequence>
<accession>A0A5C6DMX9</accession>
<dbReference type="Proteomes" id="UP000315471">
    <property type="component" value="Unassembled WGS sequence"/>
</dbReference>
<name>A0A5C6DMX9_9BACT</name>
<organism evidence="2 3">
    <name type="scientific">Novipirellula aureliae</name>
    <dbReference type="NCBI Taxonomy" id="2527966"/>
    <lineage>
        <taxon>Bacteria</taxon>
        <taxon>Pseudomonadati</taxon>
        <taxon>Planctomycetota</taxon>
        <taxon>Planctomycetia</taxon>
        <taxon>Pirellulales</taxon>
        <taxon>Pirellulaceae</taxon>
        <taxon>Novipirellula</taxon>
    </lineage>
</organism>
<dbReference type="EMBL" id="SJPY01000007">
    <property type="protein sequence ID" value="TWU37515.1"/>
    <property type="molecule type" value="Genomic_DNA"/>
</dbReference>
<evidence type="ECO:0000313" key="2">
    <source>
        <dbReference type="EMBL" id="TWU37515.1"/>
    </source>
</evidence>